<comment type="catalytic activity">
    <reaction evidence="1">
        <text>S-ubiquitinyl-[E2 ubiquitin-conjugating enzyme]-L-cysteine + [acceptor protein]-L-lysine = [E2 ubiquitin-conjugating enzyme]-L-cysteine + N(6)-ubiquitinyl-[acceptor protein]-L-lysine.</text>
        <dbReference type="EC" id="2.3.2.27"/>
    </reaction>
</comment>
<evidence type="ECO:0000256" key="3">
    <source>
        <dbReference type="ARBA" id="ARBA00022679"/>
    </source>
</evidence>
<dbReference type="SMART" id="SM00184">
    <property type="entry name" value="RING"/>
    <property type="match status" value="1"/>
</dbReference>
<keyword evidence="6" id="KW-0833">Ubl conjugation pathway</keyword>
<proteinExistence type="predicted"/>
<evidence type="ECO:0000256" key="5">
    <source>
        <dbReference type="ARBA" id="ARBA00022771"/>
    </source>
</evidence>
<protein>
    <recommendedName>
        <fullName evidence="2">RING-type E3 ubiquitin transferase</fullName>
        <ecNumber evidence="2">2.3.2.27</ecNumber>
    </recommendedName>
</protein>
<dbReference type="PANTHER" id="PTHR22937:SF163">
    <property type="entry name" value="RING-TYPE E3 UBIQUITIN TRANSFERASE"/>
    <property type="match status" value="1"/>
</dbReference>
<dbReference type="AlphaFoldDB" id="A0AAE1JYX3"/>
<dbReference type="PROSITE" id="PS50089">
    <property type="entry name" value="ZF_RING_2"/>
    <property type="match status" value="1"/>
</dbReference>
<dbReference type="InterPro" id="IPR045191">
    <property type="entry name" value="MBR1/2-like"/>
</dbReference>
<evidence type="ECO:0000313" key="11">
    <source>
        <dbReference type="EMBL" id="KAK4260090.1"/>
    </source>
</evidence>
<dbReference type="InterPro" id="IPR001841">
    <property type="entry name" value="Znf_RING"/>
</dbReference>
<evidence type="ECO:0000256" key="9">
    <source>
        <dbReference type="SAM" id="MobiDB-lite"/>
    </source>
</evidence>
<evidence type="ECO:0000256" key="6">
    <source>
        <dbReference type="ARBA" id="ARBA00022786"/>
    </source>
</evidence>
<sequence>MMNHQGGMSHSNCNANNQNKVNHQSTGALEFLPTASSLTAGGYQRFPDQVLGSNHVSPSIGCNAGVAPQNVDSGAEYAGNNCYNNLDVSLTLGLHSYGPEHENTSNSYTTEIDHGRSSSTVQEQGLNSSSMYMRRLSCKRKSPEHTVRELLVGESSSSAAHTGTSKRQASEAYGSNGLNISTPYTSPVSHQEQSETIICHGTITPVSDMQHLNRARLSENFQSNIHHHTAANQQAFLPTSVLSSGYMRNAHVQLPSQSPLYGQDNYPPFFRPAERVISPISSVQPDEHVPYFHETSQAPPCIHMMRSSSGFSSFLPVYTAAERAAVAPFHYPRNINENIMLSHQIGRRNWAHDARNSHFVDETANFPGNFFCPHHGFVPDTIHSANAPVSFTGLNFADPYALTTSRIVNHPVFGTTGFPWHSYSLAEVVLHEMGYFGFGNFLSQNQHISGARSENHAAYYTWSLANAQISRGLMPEDLRTSEARFENQDIYHLYHYFWTPANAQNRRRLSLELHHHLILLHSADPSRPVIIPPELRMLDHSVVTDLVMGLHNEYEPHLDSDNWNNELQDAGGPEEGLSEEMVLGQLRQEKFQSTPDGSEENECCCICQEEYQEDEDLGKLWCGHRFHADCIKPWLVLKNVCPICKQTALPICDGSL</sequence>
<keyword evidence="12" id="KW-1185">Reference proteome</keyword>
<keyword evidence="7" id="KW-0862">Zinc</keyword>
<evidence type="ECO:0000256" key="8">
    <source>
        <dbReference type="PROSITE-ProRule" id="PRU00175"/>
    </source>
</evidence>
<evidence type="ECO:0000256" key="7">
    <source>
        <dbReference type="ARBA" id="ARBA00022833"/>
    </source>
</evidence>
<keyword evidence="4" id="KW-0479">Metal-binding</keyword>
<feature type="compositionally biased region" description="Polar residues" evidence="9">
    <location>
        <begin position="154"/>
        <end position="167"/>
    </location>
</feature>
<organism evidence="11 12">
    <name type="scientific">Acacia crassicarpa</name>
    <name type="common">northern wattle</name>
    <dbReference type="NCBI Taxonomy" id="499986"/>
    <lineage>
        <taxon>Eukaryota</taxon>
        <taxon>Viridiplantae</taxon>
        <taxon>Streptophyta</taxon>
        <taxon>Embryophyta</taxon>
        <taxon>Tracheophyta</taxon>
        <taxon>Spermatophyta</taxon>
        <taxon>Magnoliopsida</taxon>
        <taxon>eudicotyledons</taxon>
        <taxon>Gunneridae</taxon>
        <taxon>Pentapetalae</taxon>
        <taxon>rosids</taxon>
        <taxon>fabids</taxon>
        <taxon>Fabales</taxon>
        <taxon>Fabaceae</taxon>
        <taxon>Caesalpinioideae</taxon>
        <taxon>mimosoid clade</taxon>
        <taxon>Acacieae</taxon>
        <taxon>Acacia</taxon>
    </lineage>
</organism>
<comment type="caution">
    <text evidence="11">The sequence shown here is derived from an EMBL/GenBank/DDBJ whole genome shotgun (WGS) entry which is preliminary data.</text>
</comment>
<feature type="region of interest" description="Disordered" evidence="9">
    <location>
        <begin position="1"/>
        <end position="20"/>
    </location>
</feature>
<evidence type="ECO:0000259" key="10">
    <source>
        <dbReference type="PROSITE" id="PS50089"/>
    </source>
</evidence>
<dbReference type="Pfam" id="PF13639">
    <property type="entry name" value="zf-RING_2"/>
    <property type="match status" value="1"/>
</dbReference>
<reference evidence="11" key="1">
    <citation type="submission" date="2023-10" db="EMBL/GenBank/DDBJ databases">
        <title>Chromosome-level genome of the transformable northern wattle, Acacia crassicarpa.</title>
        <authorList>
            <person name="Massaro I."/>
            <person name="Sinha N.R."/>
            <person name="Poethig S."/>
            <person name="Leichty A.R."/>
        </authorList>
    </citation>
    <scope>NUCLEOTIDE SEQUENCE</scope>
    <source>
        <strain evidence="11">Acra3RX</strain>
        <tissue evidence="11">Leaf</tissue>
    </source>
</reference>
<accession>A0AAE1JYX3</accession>
<evidence type="ECO:0000256" key="4">
    <source>
        <dbReference type="ARBA" id="ARBA00022723"/>
    </source>
</evidence>
<gene>
    <name evidence="11" type="ORF">QN277_003254</name>
</gene>
<dbReference type="EC" id="2.3.2.27" evidence="2"/>
<dbReference type="EMBL" id="JAWXYG010000010">
    <property type="protein sequence ID" value="KAK4260090.1"/>
    <property type="molecule type" value="Genomic_DNA"/>
</dbReference>
<keyword evidence="5 8" id="KW-0863">Zinc-finger</keyword>
<dbReference type="Proteomes" id="UP001293593">
    <property type="component" value="Unassembled WGS sequence"/>
</dbReference>
<dbReference type="Gene3D" id="3.30.40.10">
    <property type="entry name" value="Zinc/RING finger domain, C3HC4 (zinc finger)"/>
    <property type="match status" value="1"/>
</dbReference>
<dbReference type="PANTHER" id="PTHR22937">
    <property type="entry name" value="E3 UBIQUITIN-PROTEIN LIGASE RNF165"/>
    <property type="match status" value="1"/>
</dbReference>
<evidence type="ECO:0000256" key="2">
    <source>
        <dbReference type="ARBA" id="ARBA00012483"/>
    </source>
</evidence>
<dbReference type="GO" id="GO:0061630">
    <property type="term" value="F:ubiquitin protein ligase activity"/>
    <property type="evidence" value="ECO:0007669"/>
    <property type="project" value="UniProtKB-EC"/>
</dbReference>
<name>A0AAE1JYX3_9FABA</name>
<dbReference type="GO" id="GO:0008270">
    <property type="term" value="F:zinc ion binding"/>
    <property type="evidence" value="ECO:0007669"/>
    <property type="project" value="UniProtKB-KW"/>
</dbReference>
<dbReference type="InterPro" id="IPR013083">
    <property type="entry name" value="Znf_RING/FYVE/PHD"/>
</dbReference>
<keyword evidence="3" id="KW-0808">Transferase</keyword>
<dbReference type="SUPFAM" id="SSF57850">
    <property type="entry name" value="RING/U-box"/>
    <property type="match status" value="1"/>
</dbReference>
<evidence type="ECO:0000313" key="12">
    <source>
        <dbReference type="Proteomes" id="UP001293593"/>
    </source>
</evidence>
<evidence type="ECO:0000256" key="1">
    <source>
        <dbReference type="ARBA" id="ARBA00000900"/>
    </source>
</evidence>
<feature type="domain" description="RING-type" evidence="10">
    <location>
        <begin position="604"/>
        <end position="645"/>
    </location>
</feature>
<feature type="region of interest" description="Disordered" evidence="9">
    <location>
        <begin position="152"/>
        <end position="174"/>
    </location>
</feature>